<name>A0A9J6P842_9CLOT</name>
<comment type="caution">
    <text evidence="2">The sequence shown here is derived from an EMBL/GenBank/DDBJ whole genome shotgun (WGS) entry which is preliminary data.</text>
</comment>
<feature type="compositionally biased region" description="Basic and acidic residues" evidence="1">
    <location>
        <begin position="267"/>
        <end position="278"/>
    </location>
</feature>
<reference evidence="2" key="1">
    <citation type="journal article" date="2021" name="mSystems">
        <title>Bacteria and Archaea Synergistically Convert Glycine Betaine to Biogenic Methane in the Formosa Cold Seep of the South China Sea.</title>
        <authorList>
            <person name="Li L."/>
            <person name="Zhang W."/>
            <person name="Zhang S."/>
            <person name="Song L."/>
            <person name="Sun Q."/>
            <person name="Zhang H."/>
            <person name="Xiang H."/>
            <person name="Dong X."/>
        </authorList>
    </citation>
    <scope>NUCLEOTIDE SEQUENCE</scope>
    <source>
        <strain evidence="2">ZWT</strain>
    </source>
</reference>
<dbReference type="RefSeq" id="WP_250861224.1">
    <property type="nucleotide sequence ID" value="NZ_JAGSOJ010000005.1"/>
</dbReference>
<evidence type="ECO:0000313" key="3">
    <source>
        <dbReference type="Proteomes" id="UP001056429"/>
    </source>
</evidence>
<keyword evidence="3" id="KW-1185">Reference proteome</keyword>
<dbReference type="Proteomes" id="UP001056429">
    <property type="component" value="Unassembled WGS sequence"/>
</dbReference>
<evidence type="ECO:0000256" key="1">
    <source>
        <dbReference type="SAM" id="MobiDB-lite"/>
    </source>
</evidence>
<dbReference type="AlphaFoldDB" id="A0A9J6P842"/>
<dbReference type="EMBL" id="JAGSOJ010000005">
    <property type="protein sequence ID" value="MCM1992073.1"/>
    <property type="molecule type" value="Genomic_DNA"/>
</dbReference>
<sequence>MNSAFIPLYLNSALMSNLFTVVGNIDLSSDVSVQSISTKTQQNTTYTVPMSELTRDLTGRFIQGEVKFNISNELQLEKTAIEITALIKLRKVLKSKSFLTLMRSPLDIQNVREKEYIEFQGIIDHNPHLRYIEKMVEYIEIDNLIDGIKSIESLEDEKKLDLQMKKINFKKELLGDLKDKIKQHKEERCEYLITEGLYGSKLRAIIPVEDKHLLDNIEHMMACRVTVLGKVIKVGTIGELGLSDRKKNYLKHVDKIIVNELANMEKSRSSKNMKKNDDLNPYDDDDDDDDLNPYDDDDDLKKNDPVILILPLSISM</sequence>
<proteinExistence type="predicted"/>
<gene>
    <name evidence="2" type="ORF">KDK92_20280</name>
</gene>
<organism evidence="2 3">
    <name type="scientific">Oceanirhabdus seepicola</name>
    <dbReference type="NCBI Taxonomy" id="2828781"/>
    <lineage>
        <taxon>Bacteria</taxon>
        <taxon>Bacillati</taxon>
        <taxon>Bacillota</taxon>
        <taxon>Clostridia</taxon>
        <taxon>Eubacteriales</taxon>
        <taxon>Clostridiaceae</taxon>
        <taxon>Oceanirhabdus</taxon>
    </lineage>
</organism>
<protein>
    <submittedName>
        <fullName evidence="2">Uncharacterized protein</fullName>
    </submittedName>
</protein>
<reference evidence="2" key="2">
    <citation type="submission" date="2021-04" db="EMBL/GenBank/DDBJ databases">
        <authorList>
            <person name="Dong X."/>
        </authorList>
    </citation>
    <scope>NUCLEOTIDE SEQUENCE</scope>
    <source>
        <strain evidence="2">ZWT</strain>
    </source>
</reference>
<feature type="compositionally biased region" description="Acidic residues" evidence="1">
    <location>
        <begin position="280"/>
        <end position="298"/>
    </location>
</feature>
<feature type="region of interest" description="Disordered" evidence="1">
    <location>
        <begin position="267"/>
        <end position="299"/>
    </location>
</feature>
<accession>A0A9J6P842</accession>
<evidence type="ECO:0000313" key="2">
    <source>
        <dbReference type="EMBL" id="MCM1992073.1"/>
    </source>
</evidence>